<dbReference type="Proteomes" id="UP000007431">
    <property type="component" value="Unassembled WGS sequence"/>
</dbReference>
<dbReference type="EMBL" id="GL377317">
    <property type="protein sequence ID" value="EFI91489.1"/>
    <property type="molecule type" value="Genomic_DNA"/>
</dbReference>
<reference evidence="3 4" key="1">
    <citation type="journal article" date="2010" name="Nat. Biotechnol.">
        <title>Genome sequence of the model mushroom Schizophyllum commune.</title>
        <authorList>
            <person name="Ohm R.A."/>
            <person name="de Jong J.F."/>
            <person name="Lugones L.G."/>
            <person name="Aerts A."/>
            <person name="Kothe E."/>
            <person name="Stajich J.E."/>
            <person name="de Vries R.P."/>
            <person name="Record E."/>
            <person name="Levasseur A."/>
            <person name="Baker S.E."/>
            <person name="Bartholomew K.A."/>
            <person name="Coutinho P.M."/>
            <person name="Erdmann S."/>
            <person name="Fowler T.J."/>
            <person name="Gathman A.C."/>
            <person name="Lombard V."/>
            <person name="Henrissat B."/>
            <person name="Knabe N."/>
            <person name="Kuees U."/>
            <person name="Lilly W.W."/>
            <person name="Lindquist E."/>
            <person name="Lucas S."/>
            <person name="Magnuson J.K."/>
            <person name="Piumi F."/>
            <person name="Raudaskoski M."/>
            <person name="Salamov A."/>
            <person name="Schmutz J."/>
            <person name="Schwarze F.W.M.R."/>
            <person name="vanKuyk P.A."/>
            <person name="Horton J.S."/>
            <person name="Grigoriev I.V."/>
            <person name="Woesten H.A.B."/>
        </authorList>
    </citation>
    <scope>NUCLEOTIDE SEQUENCE [LARGE SCALE GENOMIC DNA]</scope>
    <source>
        <strain evidence="3">H4-8</strain>
        <strain evidence="4">H4-8 / FGSC 9210</strain>
    </source>
</reference>
<evidence type="ECO:0000313" key="3">
    <source>
        <dbReference type="EMBL" id="EFJ00592.1"/>
    </source>
</evidence>
<dbReference type="OMA" id="KKWISTQ"/>
<dbReference type="EMBL" id="GL377303">
    <property type="protein sequence ID" value="EFJ00592.1"/>
    <property type="molecule type" value="Genomic_DNA"/>
</dbReference>
<dbReference type="AlphaFoldDB" id="D8PUB2"/>
<keyword evidence="4" id="KW-1185">Reference proteome</keyword>
<gene>
    <name evidence="3" type="ORF">SCHCODRAFT_51243</name>
    <name evidence="2" type="ORF">SCHCODRAFT_55620</name>
    <name evidence="1" type="ORF">SCHCODRAFT_62289</name>
</gene>
<dbReference type="HOGENOM" id="CLU_003921_8_0_1"/>
<evidence type="ECO:0000313" key="2">
    <source>
        <dbReference type="EMBL" id="EFI96960.1"/>
    </source>
</evidence>
<dbReference type="eggNOG" id="ENOG502SRIE">
    <property type="taxonomic scope" value="Eukaryota"/>
</dbReference>
<organism evidence="4">
    <name type="scientific">Schizophyllum commune (strain H4-8 / FGSC 9210)</name>
    <name type="common">Split gill fungus</name>
    <dbReference type="NCBI Taxonomy" id="578458"/>
    <lineage>
        <taxon>Eukaryota</taxon>
        <taxon>Fungi</taxon>
        <taxon>Dikarya</taxon>
        <taxon>Basidiomycota</taxon>
        <taxon>Agaricomycotina</taxon>
        <taxon>Agaricomycetes</taxon>
        <taxon>Agaricomycetidae</taxon>
        <taxon>Agaricales</taxon>
        <taxon>Schizophyllaceae</taxon>
        <taxon>Schizophyllum</taxon>
    </lineage>
</organism>
<proteinExistence type="predicted"/>
<dbReference type="Gene3D" id="2.40.70.10">
    <property type="entry name" value="Acid Proteases"/>
    <property type="match status" value="1"/>
</dbReference>
<dbReference type="CDD" id="cd00303">
    <property type="entry name" value="retropepsin_like"/>
    <property type="match status" value="1"/>
</dbReference>
<name>D8PUB2_SCHCM</name>
<dbReference type="InterPro" id="IPR021109">
    <property type="entry name" value="Peptidase_aspartic_dom_sf"/>
</dbReference>
<protein>
    <submittedName>
        <fullName evidence="3">Uncharacterized protein</fullName>
    </submittedName>
</protein>
<evidence type="ECO:0000313" key="4">
    <source>
        <dbReference type="Proteomes" id="UP000007431"/>
    </source>
</evidence>
<dbReference type="EMBL" id="GL377306">
    <property type="protein sequence ID" value="EFI96960.1"/>
    <property type="molecule type" value="Genomic_DNA"/>
</dbReference>
<evidence type="ECO:0000313" key="1">
    <source>
        <dbReference type="EMBL" id="EFI91489.1"/>
    </source>
</evidence>
<sequence>MNLQNEVITTTVELPSGACGKVPAGSFVQIDSAFEVYQSMNDKEKAGVIFAGEPTANLRTLWPIINKNGADECILDSGSQVVSMSKDCARAKGAAYDPTVKIRMQSANNQINETLGLARNIPFDFAGTIIYLQCHVSDTAAFRILLGRPFDTLCESVVSNDRFGNQEVTITCPNTGNKVTMHTYPRGTVPEHMREQLGFPEASAN</sequence>
<accession>D8PUB2</accession>